<dbReference type="Proteomes" id="UP000030856">
    <property type="component" value="Unassembled WGS sequence"/>
</dbReference>
<feature type="disulfide bond" description="Redox-active" evidence="18">
    <location>
        <begin position="128"/>
        <end position="134"/>
    </location>
</feature>
<evidence type="ECO:0000259" key="19">
    <source>
        <dbReference type="PROSITE" id="PS51352"/>
    </source>
</evidence>
<dbReference type="InterPro" id="IPR017937">
    <property type="entry name" value="Thioredoxin_CS"/>
</dbReference>
<keyword evidence="15 18" id="KW-0676">Redox-active center</keyword>
<reference evidence="20 21" key="1">
    <citation type="journal article" date="2014" name="BMC Genomics">
        <title>The genome of the intracellular bacterium of the coastal bivalve, Solemya velum: a blueprint for thriving in and out of symbiosis.</title>
        <authorList>
            <person name="Dmytrenko O."/>
            <person name="Russell S.L."/>
            <person name="Loo W.T."/>
            <person name="Fontanez K.M."/>
            <person name="Liao L."/>
            <person name="Roeselers G."/>
            <person name="Sharma R."/>
            <person name="Stewart F.J."/>
            <person name="Newton I.L."/>
            <person name="Woyke T."/>
            <person name="Wu D."/>
            <person name="Lang J.M."/>
            <person name="Eisen J.A."/>
            <person name="Cavanaugh C.M."/>
        </authorList>
    </citation>
    <scope>NUCLEOTIDE SEQUENCE [LARGE SCALE GENOMIC DNA]</scope>
    <source>
        <strain evidence="20 21">WH</strain>
    </source>
</reference>
<evidence type="ECO:0000256" key="12">
    <source>
        <dbReference type="ARBA" id="ARBA00023027"/>
    </source>
</evidence>
<dbReference type="Pfam" id="PF11412">
    <property type="entry name" value="DsbD_N"/>
    <property type="match status" value="2"/>
</dbReference>
<sequence precursor="true">MDYKRAYQVLTLLLAAGVALMSTSAFALFEEDEFLMPDEAFKADLVEVDGRLEARWQIVDGYYLYRDKLKFESLTYGVVLGEPQLPESKTKNDPNFGNTEVYYHALIASLPVEQGSGDAEVRVTYQGCAEKGLCYPPQRKVFPVVLAALATPAQAAPANDPVQEIAAIGDSLGFDDDLLPPEQAFNFDAQLVDDSTLRVNWNVADGIYLYADKMKLAVSGGATAGEFTFPAPEKKWGLAPDGTEGELDVYHGLVTVDVPLNRVSNDPVVLNAGYQGCAEIGICYPPQKKQLSFPFSTADASMAAVAQPVEPTPVPQTVDVKPMGPLCDDVSGANATFGNKGFWTIILSFFIIGALLSLTPCVFPMIPILSGIITGHSGKMTPAKGFMLSVIYVLAMAVTYTLAGIIAAKSGENLQVALQSPIALSLFAGLFVLLALSMFGFYELQLPSSLQSKLTEFSNKQKGGSYTGVAIMGFLSALIVGPCVAPPLAASLAYISQTGDVVLGGTALFVMSIGMGLPLLALGASAGKLLPRAGGWMDAVKAVFGVVMLAIGITMLERLAPTFIPAYLPMILWGLLLIASAIYMGALEQLPEGASGWRKLWKALGIAFIAWGAVVLIGAASGKDDPLQPLVHTEHVEFKRITTVEQLDAELAAARAAGKPVVLDFYADWCVYCKTMEREIFPHPLVQEKFEGKLLLQADVTSNTELMDEFGLVAPPTILLFDAEGTELCNYRMIGNVTVDQLLERLNAAGM</sequence>
<feature type="transmembrane region" description="Helical" evidence="18">
    <location>
        <begin position="463"/>
        <end position="489"/>
    </location>
</feature>
<evidence type="ECO:0000256" key="16">
    <source>
        <dbReference type="ARBA" id="ARBA00047388"/>
    </source>
</evidence>
<keyword evidence="11 18" id="KW-0560">Oxidoreductase</keyword>
<feature type="signal peptide" evidence="18">
    <location>
        <begin position="1"/>
        <end position="27"/>
    </location>
</feature>
<gene>
    <name evidence="18" type="primary">dsbD</name>
    <name evidence="20" type="ORF">JV46_16360</name>
</gene>
<dbReference type="InterPro" id="IPR003834">
    <property type="entry name" value="Cyt_c_assmbl_TM_dom"/>
</dbReference>
<comment type="subcellular location">
    <subcellularLocation>
        <location evidence="1 18">Cell inner membrane</location>
        <topology evidence="1 18">Multi-pass membrane protein</topology>
    </subcellularLocation>
</comment>
<keyword evidence="14 18" id="KW-1015">Disulfide bond</keyword>
<keyword evidence="4 18" id="KW-1003">Cell membrane</keyword>
<feature type="transmembrane region" description="Helical" evidence="18">
    <location>
        <begin position="566"/>
        <end position="588"/>
    </location>
</feature>
<feature type="transmembrane region" description="Helical" evidence="18">
    <location>
        <begin position="341"/>
        <end position="374"/>
    </location>
</feature>
<feature type="disulfide bond" description="Redox-active" evidence="18">
    <location>
        <begin position="361"/>
        <end position="483"/>
    </location>
</feature>
<feature type="chain" id="PRO_5008984506" description="Thiol:disulfide interchange protein DsbD" evidence="18">
    <location>
        <begin position="28"/>
        <end position="751"/>
    </location>
</feature>
<keyword evidence="8 18" id="KW-0201">Cytochrome c-type biogenesis</keyword>
<dbReference type="AlphaFoldDB" id="A0A0B0HCF6"/>
<keyword evidence="3 18" id="KW-0813">Transport</keyword>
<evidence type="ECO:0000256" key="1">
    <source>
        <dbReference type="ARBA" id="ARBA00004429"/>
    </source>
</evidence>
<dbReference type="GO" id="GO:0009055">
    <property type="term" value="F:electron transfer activity"/>
    <property type="evidence" value="ECO:0007669"/>
    <property type="project" value="UniProtKB-UniRule"/>
</dbReference>
<dbReference type="Gene3D" id="3.40.30.10">
    <property type="entry name" value="Glutaredoxin"/>
    <property type="match status" value="1"/>
</dbReference>
<dbReference type="InterPro" id="IPR036929">
    <property type="entry name" value="DsbDN_sf"/>
</dbReference>
<dbReference type="InterPro" id="IPR022910">
    <property type="entry name" value="Thiol_diS_interchange_DbsD"/>
</dbReference>
<evidence type="ECO:0000256" key="11">
    <source>
        <dbReference type="ARBA" id="ARBA00023002"/>
    </source>
</evidence>
<dbReference type="SUPFAM" id="SSF74863">
    <property type="entry name" value="Thiol:disulfide interchange protein DsbD, N-terminal domain (DsbD-alpha)"/>
    <property type="match status" value="2"/>
</dbReference>
<keyword evidence="13 18" id="KW-0472">Membrane</keyword>
<dbReference type="InterPro" id="IPR013766">
    <property type="entry name" value="Thioredoxin_domain"/>
</dbReference>
<feature type="disulfide bond" description="Redox-active" evidence="18">
    <location>
        <begin position="670"/>
        <end position="673"/>
    </location>
</feature>
<dbReference type="PANTHER" id="PTHR32234:SF0">
    <property type="entry name" value="THIOL:DISULFIDE INTERCHANGE PROTEIN DSBD"/>
    <property type="match status" value="1"/>
</dbReference>
<dbReference type="PATRIC" id="fig|2340.3.peg.847"/>
<keyword evidence="9 18" id="KW-0249">Electron transport</keyword>
<dbReference type="EC" id="1.8.1.8" evidence="18"/>
<dbReference type="Gene3D" id="2.60.40.1250">
    <property type="entry name" value="Thiol:disulfide interchange protein DsbD, N-terminal domain"/>
    <property type="match status" value="2"/>
</dbReference>
<dbReference type="STRING" id="2340.JV46_16360"/>
<dbReference type="Pfam" id="PF02683">
    <property type="entry name" value="DsbD_TM"/>
    <property type="match status" value="1"/>
</dbReference>
<dbReference type="PROSITE" id="PS51352">
    <property type="entry name" value="THIOREDOXIN_2"/>
    <property type="match status" value="1"/>
</dbReference>
<dbReference type="GO" id="GO:0017004">
    <property type="term" value="P:cytochrome complex assembly"/>
    <property type="evidence" value="ECO:0007669"/>
    <property type="project" value="UniProtKB-UniRule"/>
</dbReference>
<evidence type="ECO:0000256" key="5">
    <source>
        <dbReference type="ARBA" id="ARBA00022519"/>
    </source>
</evidence>
<dbReference type="RefSeq" id="WP_043116090.1">
    <property type="nucleotide sequence ID" value="NZ_JRAA01000001.1"/>
</dbReference>
<feature type="transmembrane region" description="Helical" evidence="18">
    <location>
        <begin position="501"/>
        <end position="522"/>
    </location>
</feature>
<comment type="catalytic activity">
    <reaction evidence="16 18">
        <text>[protein]-dithiol + NAD(+) = [protein]-disulfide + NADH + H(+)</text>
        <dbReference type="Rhea" id="RHEA:18749"/>
        <dbReference type="Rhea" id="RHEA-COMP:10593"/>
        <dbReference type="Rhea" id="RHEA-COMP:10594"/>
        <dbReference type="ChEBI" id="CHEBI:15378"/>
        <dbReference type="ChEBI" id="CHEBI:29950"/>
        <dbReference type="ChEBI" id="CHEBI:50058"/>
        <dbReference type="ChEBI" id="CHEBI:57540"/>
        <dbReference type="ChEBI" id="CHEBI:57945"/>
        <dbReference type="EC" id="1.8.1.8"/>
    </reaction>
</comment>
<keyword evidence="7 18" id="KW-0732">Signal</keyword>
<evidence type="ECO:0000256" key="8">
    <source>
        <dbReference type="ARBA" id="ARBA00022748"/>
    </source>
</evidence>
<evidence type="ECO:0000313" key="20">
    <source>
        <dbReference type="EMBL" id="KHF26337.1"/>
    </source>
</evidence>
<evidence type="ECO:0000256" key="2">
    <source>
        <dbReference type="ARBA" id="ARBA00007241"/>
    </source>
</evidence>
<evidence type="ECO:0000256" key="17">
    <source>
        <dbReference type="ARBA" id="ARBA00047804"/>
    </source>
</evidence>
<evidence type="ECO:0000313" key="21">
    <source>
        <dbReference type="Proteomes" id="UP000030856"/>
    </source>
</evidence>
<evidence type="ECO:0000256" key="13">
    <source>
        <dbReference type="ARBA" id="ARBA00023136"/>
    </source>
</evidence>
<keyword evidence="10 18" id="KW-1133">Transmembrane helix</keyword>
<evidence type="ECO:0000256" key="6">
    <source>
        <dbReference type="ARBA" id="ARBA00022692"/>
    </source>
</evidence>
<keyword evidence="21" id="KW-1185">Reference proteome</keyword>
<dbReference type="Pfam" id="PF13899">
    <property type="entry name" value="Thioredoxin_7"/>
    <property type="match status" value="1"/>
</dbReference>
<feature type="domain" description="Thioredoxin" evidence="19">
    <location>
        <begin position="619"/>
        <end position="751"/>
    </location>
</feature>
<dbReference type="InterPro" id="IPR028250">
    <property type="entry name" value="DsbDN"/>
</dbReference>
<evidence type="ECO:0000256" key="15">
    <source>
        <dbReference type="ARBA" id="ARBA00023284"/>
    </source>
</evidence>
<dbReference type="GO" id="GO:0047134">
    <property type="term" value="F:protein-disulfide reductase [NAD(P)H] activity"/>
    <property type="evidence" value="ECO:0007669"/>
    <property type="project" value="UniProtKB-UniRule"/>
</dbReference>
<dbReference type="GO" id="GO:0045454">
    <property type="term" value="P:cell redox homeostasis"/>
    <property type="evidence" value="ECO:0007669"/>
    <property type="project" value="TreeGrafter"/>
</dbReference>
<dbReference type="InterPro" id="IPR036249">
    <property type="entry name" value="Thioredoxin-like_sf"/>
</dbReference>
<dbReference type="GeneID" id="86992004"/>
<keyword evidence="12 18" id="KW-0520">NAD</keyword>
<comment type="catalytic activity">
    <reaction evidence="17 18">
        <text>[protein]-dithiol + NADP(+) = [protein]-disulfide + NADPH + H(+)</text>
        <dbReference type="Rhea" id="RHEA:18753"/>
        <dbReference type="Rhea" id="RHEA-COMP:10593"/>
        <dbReference type="Rhea" id="RHEA-COMP:10594"/>
        <dbReference type="ChEBI" id="CHEBI:15378"/>
        <dbReference type="ChEBI" id="CHEBI:29950"/>
        <dbReference type="ChEBI" id="CHEBI:50058"/>
        <dbReference type="ChEBI" id="CHEBI:57783"/>
        <dbReference type="ChEBI" id="CHEBI:58349"/>
        <dbReference type="EC" id="1.8.1.8"/>
    </reaction>
</comment>
<dbReference type="PANTHER" id="PTHR32234">
    <property type="entry name" value="THIOL:DISULFIDE INTERCHANGE PROTEIN DSBD"/>
    <property type="match status" value="1"/>
</dbReference>
<feature type="transmembrane region" description="Helical" evidence="18">
    <location>
        <begin position="600"/>
        <end position="620"/>
    </location>
</feature>
<feature type="transmembrane region" description="Helical" evidence="18">
    <location>
        <begin position="386"/>
        <end position="408"/>
    </location>
</feature>
<feature type="transmembrane region" description="Helical" evidence="18">
    <location>
        <begin position="542"/>
        <end position="560"/>
    </location>
</feature>
<organism evidence="20 21">
    <name type="scientific">Solemya velum gill symbiont</name>
    <dbReference type="NCBI Taxonomy" id="2340"/>
    <lineage>
        <taxon>Bacteria</taxon>
        <taxon>Pseudomonadati</taxon>
        <taxon>Pseudomonadota</taxon>
        <taxon>Gammaproteobacteria</taxon>
        <taxon>sulfur-oxidizing symbionts</taxon>
    </lineage>
</organism>
<comment type="function">
    <text evidence="18">Required to facilitate the formation of correct disulfide bonds in some periplasmic proteins and for the assembly of the periplasmic c-type cytochromes. Acts by transferring electrons from cytoplasmic thioredoxin to the periplasm. This transfer involves a cascade of disulfide bond formation and reduction steps.</text>
</comment>
<dbReference type="eggNOG" id="COG4232">
    <property type="taxonomic scope" value="Bacteria"/>
</dbReference>
<evidence type="ECO:0000256" key="3">
    <source>
        <dbReference type="ARBA" id="ARBA00022448"/>
    </source>
</evidence>
<dbReference type="PROSITE" id="PS00194">
    <property type="entry name" value="THIOREDOXIN_1"/>
    <property type="match status" value="1"/>
</dbReference>
<dbReference type="HAMAP" id="MF_00399">
    <property type="entry name" value="DbsD"/>
    <property type="match status" value="1"/>
</dbReference>
<dbReference type="SUPFAM" id="SSF52833">
    <property type="entry name" value="Thioredoxin-like"/>
    <property type="match status" value="1"/>
</dbReference>
<evidence type="ECO:0000256" key="10">
    <source>
        <dbReference type="ARBA" id="ARBA00022989"/>
    </source>
</evidence>
<keyword evidence="5 18" id="KW-0997">Cell inner membrane</keyword>
<feature type="transmembrane region" description="Helical" evidence="18">
    <location>
        <begin position="420"/>
        <end position="442"/>
    </location>
</feature>
<evidence type="ECO:0000256" key="18">
    <source>
        <dbReference type="HAMAP-Rule" id="MF_00399"/>
    </source>
</evidence>
<dbReference type="EMBL" id="JRAA01000001">
    <property type="protein sequence ID" value="KHF26337.1"/>
    <property type="molecule type" value="Genomic_DNA"/>
</dbReference>
<comment type="caution">
    <text evidence="20">The sequence shown here is derived from an EMBL/GenBank/DDBJ whole genome shotgun (WGS) entry which is preliminary data.</text>
</comment>
<evidence type="ECO:0000256" key="4">
    <source>
        <dbReference type="ARBA" id="ARBA00022475"/>
    </source>
</evidence>
<name>A0A0B0HCF6_SOVGS</name>
<protein>
    <recommendedName>
        <fullName evidence="18">Thiol:disulfide interchange protein DsbD</fullName>
        <ecNumber evidence="18">1.8.1.8</ecNumber>
    </recommendedName>
    <alternativeName>
        <fullName evidence="18">Protein-disulfide reductase</fullName>
        <shortName evidence="18">Disulfide reductase</shortName>
    </alternativeName>
</protein>
<dbReference type="GO" id="GO:0005886">
    <property type="term" value="C:plasma membrane"/>
    <property type="evidence" value="ECO:0007669"/>
    <property type="project" value="UniProtKB-SubCell"/>
</dbReference>
<evidence type="ECO:0000256" key="9">
    <source>
        <dbReference type="ARBA" id="ARBA00022982"/>
    </source>
</evidence>
<keyword evidence="6 18" id="KW-0812">Transmembrane</keyword>
<evidence type="ECO:0000256" key="14">
    <source>
        <dbReference type="ARBA" id="ARBA00023157"/>
    </source>
</evidence>
<proteinExistence type="inferred from homology"/>
<accession>A0A0B0HCF6</accession>
<dbReference type="NCBIfam" id="NF001419">
    <property type="entry name" value="PRK00293.1"/>
    <property type="match status" value="1"/>
</dbReference>
<comment type="similarity">
    <text evidence="2 18">Belongs to the thioredoxin family. DsbD subfamily.</text>
</comment>
<evidence type="ECO:0000256" key="7">
    <source>
        <dbReference type="ARBA" id="ARBA00022729"/>
    </source>
</evidence>